<reference evidence="2 3" key="1">
    <citation type="submission" date="2020-03" db="EMBL/GenBank/DDBJ databases">
        <title>Whole genome shotgun sequence of Phytohabitans flavus NBRC 107702.</title>
        <authorList>
            <person name="Komaki H."/>
            <person name="Tamura T."/>
        </authorList>
    </citation>
    <scope>NUCLEOTIDE SEQUENCE [LARGE SCALE GENOMIC DNA]</scope>
    <source>
        <strain evidence="2 3">NBRC 107702</strain>
    </source>
</reference>
<dbReference type="EMBL" id="AP022870">
    <property type="protein sequence ID" value="BCB77850.1"/>
    <property type="molecule type" value="Genomic_DNA"/>
</dbReference>
<evidence type="ECO:0000313" key="3">
    <source>
        <dbReference type="Proteomes" id="UP000502508"/>
    </source>
</evidence>
<evidence type="ECO:0000313" key="2">
    <source>
        <dbReference type="EMBL" id="BCB77850.1"/>
    </source>
</evidence>
<sequence length="154" mass="16564">MIRRRPRALPRLLAVLAAALVAVPVAPTGAMAEPTPTPPALTWSVQPANQQGPDGRRWVEHTLDPGQVVNERLAVRNFSNRPAVFSLKAADGYLTDKGRFNMLPSSRKSVDGGTWIKIQEKVTVGAKGTTVVPFTITVPATPNRATTPPASPRR</sequence>
<protein>
    <submittedName>
        <fullName evidence="2">Uncharacterized protein</fullName>
    </submittedName>
</protein>
<reference evidence="2 3" key="2">
    <citation type="submission" date="2020-03" db="EMBL/GenBank/DDBJ databases">
        <authorList>
            <person name="Ichikawa N."/>
            <person name="Kimura A."/>
            <person name="Kitahashi Y."/>
            <person name="Uohara A."/>
        </authorList>
    </citation>
    <scope>NUCLEOTIDE SEQUENCE [LARGE SCALE GENOMIC DNA]</scope>
    <source>
        <strain evidence="2 3">NBRC 107702</strain>
    </source>
</reference>
<organism evidence="2 3">
    <name type="scientific">Phytohabitans flavus</name>
    <dbReference type="NCBI Taxonomy" id="1076124"/>
    <lineage>
        <taxon>Bacteria</taxon>
        <taxon>Bacillati</taxon>
        <taxon>Actinomycetota</taxon>
        <taxon>Actinomycetes</taxon>
        <taxon>Micromonosporales</taxon>
        <taxon>Micromonosporaceae</taxon>
    </lineage>
</organism>
<feature type="chain" id="PRO_5026165915" evidence="1">
    <location>
        <begin position="33"/>
        <end position="154"/>
    </location>
</feature>
<dbReference type="Proteomes" id="UP000502508">
    <property type="component" value="Chromosome"/>
</dbReference>
<name>A0A6F8XVK7_9ACTN</name>
<dbReference type="RefSeq" id="WP_232071670.1">
    <property type="nucleotide sequence ID" value="NZ_AP022870.1"/>
</dbReference>
<keyword evidence="1" id="KW-0732">Signal</keyword>
<proteinExistence type="predicted"/>
<gene>
    <name evidence="2" type="ORF">Pflav_042600</name>
</gene>
<dbReference type="AlphaFoldDB" id="A0A6F8XVK7"/>
<evidence type="ECO:0000256" key="1">
    <source>
        <dbReference type="SAM" id="SignalP"/>
    </source>
</evidence>
<dbReference type="KEGG" id="pfla:Pflav_042600"/>
<keyword evidence="3" id="KW-1185">Reference proteome</keyword>
<accession>A0A6F8XVK7</accession>
<feature type="signal peptide" evidence="1">
    <location>
        <begin position="1"/>
        <end position="32"/>
    </location>
</feature>